<dbReference type="GO" id="GO:0012505">
    <property type="term" value="C:endomembrane system"/>
    <property type="evidence" value="ECO:0007669"/>
    <property type="project" value="UniProtKB-SubCell"/>
</dbReference>
<proteinExistence type="predicted"/>
<keyword evidence="3 5" id="KW-1133">Transmembrane helix</keyword>
<dbReference type="InterPro" id="IPR007318">
    <property type="entry name" value="Phopholipid_MeTrfase"/>
</dbReference>
<reference evidence="6" key="1">
    <citation type="submission" date="2021-01" db="EMBL/GenBank/DDBJ databases">
        <title>Whole genome shotgun sequence of Rugosimonospora africana NBRC 104875.</title>
        <authorList>
            <person name="Komaki H."/>
            <person name="Tamura T."/>
        </authorList>
    </citation>
    <scope>NUCLEOTIDE SEQUENCE</scope>
    <source>
        <strain evidence="6">NBRC 104875</strain>
    </source>
</reference>
<organism evidence="6 7">
    <name type="scientific">Rugosimonospora africana</name>
    <dbReference type="NCBI Taxonomy" id="556532"/>
    <lineage>
        <taxon>Bacteria</taxon>
        <taxon>Bacillati</taxon>
        <taxon>Actinomycetota</taxon>
        <taxon>Actinomycetes</taxon>
        <taxon>Micromonosporales</taxon>
        <taxon>Micromonosporaceae</taxon>
        <taxon>Rugosimonospora</taxon>
    </lineage>
</organism>
<dbReference type="InterPro" id="IPR052527">
    <property type="entry name" value="Metal_cation-efflux_comp"/>
</dbReference>
<evidence type="ECO:0000256" key="2">
    <source>
        <dbReference type="ARBA" id="ARBA00022692"/>
    </source>
</evidence>
<evidence type="ECO:0000256" key="5">
    <source>
        <dbReference type="SAM" id="Phobius"/>
    </source>
</evidence>
<dbReference type="Proteomes" id="UP000642748">
    <property type="component" value="Unassembled WGS sequence"/>
</dbReference>
<keyword evidence="7" id="KW-1185">Reference proteome</keyword>
<keyword evidence="2 5" id="KW-0812">Transmembrane</keyword>
<feature type="transmembrane region" description="Helical" evidence="5">
    <location>
        <begin position="224"/>
        <end position="254"/>
    </location>
</feature>
<dbReference type="Gene3D" id="1.20.120.1630">
    <property type="match status" value="1"/>
</dbReference>
<comment type="subcellular location">
    <subcellularLocation>
        <location evidence="1">Endomembrane system</location>
        <topology evidence="1">Multi-pass membrane protein</topology>
    </subcellularLocation>
</comment>
<sequence length="286" mass="30923">MIGWLLRLYPRAWRDRYGAELSQLIDDLVAAGETTRVRTGVNLVAGAAVAWSKVVARRAVLLRVGAVVVVGGILAAGIGRFAPDGPVRTYTRAHPLGVLVLLVQLGWLLTEGTEFARGWRSRLRRDDPRLYHRAFWWLSGLCFVAGTVAVNLAPVTVPAADIRPRTLSVGAGIALILAGTGLRELAIRTLGGWYCSFTVRVAPDQPVIAAGPYRLLRHPGHAGMLMVCVGAGLVSANWVGLSVLAALTLALVLWRTRVEETALLATLGDRYRGYAAARKRLVPLVW</sequence>
<evidence type="ECO:0008006" key="8">
    <source>
        <dbReference type="Google" id="ProtNLM"/>
    </source>
</evidence>
<dbReference type="PANTHER" id="PTHR43847:SF1">
    <property type="entry name" value="BLL3993 PROTEIN"/>
    <property type="match status" value="1"/>
</dbReference>
<dbReference type="RefSeq" id="WP_203923351.1">
    <property type="nucleotide sequence ID" value="NZ_BONZ01000086.1"/>
</dbReference>
<feature type="transmembrane region" description="Helical" evidence="5">
    <location>
        <begin position="93"/>
        <end position="113"/>
    </location>
</feature>
<gene>
    <name evidence="6" type="ORF">Raf01_80820</name>
</gene>
<feature type="transmembrane region" description="Helical" evidence="5">
    <location>
        <begin position="134"/>
        <end position="153"/>
    </location>
</feature>
<dbReference type="EMBL" id="BONZ01000086">
    <property type="protein sequence ID" value="GIH19910.1"/>
    <property type="molecule type" value="Genomic_DNA"/>
</dbReference>
<evidence type="ECO:0000256" key="4">
    <source>
        <dbReference type="ARBA" id="ARBA00023136"/>
    </source>
</evidence>
<name>A0A8J3R1Z8_9ACTN</name>
<dbReference type="PANTHER" id="PTHR43847">
    <property type="entry name" value="BLL3993 PROTEIN"/>
    <property type="match status" value="1"/>
</dbReference>
<evidence type="ECO:0000313" key="7">
    <source>
        <dbReference type="Proteomes" id="UP000642748"/>
    </source>
</evidence>
<accession>A0A8J3R1Z8</accession>
<dbReference type="AlphaFoldDB" id="A0A8J3R1Z8"/>
<protein>
    <recommendedName>
        <fullName evidence="8">Protein-S-isoprenylcysteine O-methyltransferase Ste14</fullName>
    </recommendedName>
</protein>
<feature type="transmembrane region" description="Helical" evidence="5">
    <location>
        <begin position="60"/>
        <end position="81"/>
    </location>
</feature>
<evidence type="ECO:0000256" key="1">
    <source>
        <dbReference type="ARBA" id="ARBA00004127"/>
    </source>
</evidence>
<evidence type="ECO:0000256" key="3">
    <source>
        <dbReference type="ARBA" id="ARBA00022989"/>
    </source>
</evidence>
<evidence type="ECO:0000313" key="6">
    <source>
        <dbReference type="EMBL" id="GIH19910.1"/>
    </source>
</evidence>
<keyword evidence="4 5" id="KW-0472">Membrane</keyword>
<comment type="caution">
    <text evidence="6">The sequence shown here is derived from an EMBL/GenBank/DDBJ whole genome shotgun (WGS) entry which is preliminary data.</text>
</comment>
<dbReference type="Pfam" id="PF04191">
    <property type="entry name" value="PEMT"/>
    <property type="match status" value="1"/>
</dbReference>